<organism evidence="1">
    <name type="scientific">Arundo donax</name>
    <name type="common">Giant reed</name>
    <name type="synonym">Donax arundinaceus</name>
    <dbReference type="NCBI Taxonomy" id="35708"/>
    <lineage>
        <taxon>Eukaryota</taxon>
        <taxon>Viridiplantae</taxon>
        <taxon>Streptophyta</taxon>
        <taxon>Embryophyta</taxon>
        <taxon>Tracheophyta</taxon>
        <taxon>Spermatophyta</taxon>
        <taxon>Magnoliopsida</taxon>
        <taxon>Liliopsida</taxon>
        <taxon>Poales</taxon>
        <taxon>Poaceae</taxon>
        <taxon>PACMAD clade</taxon>
        <taxon>Arundinoideae</taxon>
        <taxon>Arundineae</taxon>
        <taxon>Arundo</taxon>
    </lineage>
</organism>
<dbReference type="EMBL" id="GBRH01228438">
    <property type="protein sequence ID" value="JAD69457.1"/>
    <property type="molecule type" value="Transcribed_RNA"/>
</dbReference>
<reference evidence="1" key="2">
    <citation type="journal article" date="2015" name="Data Brief">
        <title>Shoot transcriptome of the giant reed, Arundo donax.</title>
        <authorList>
            <person name="Barrero R.A."/>
            <person name="Guerrero F.D."/>
            <person name="Moolhuijzen P."/>
            <person name="Goolsby J.A."/>
            <person name="Tidwell J."/>
            <person name="Bellgard S.E."/>
            <person name="Bellgard M.I."/>
        </authorList>
    </citation>
    <scope>NUCLEOTIDE SEQUENCE</scope>
    <source>
        <tissue evidence="1">Shoot tissue taken approximately 20 cm above the soil surface</tissue>
    </source>
</reference>
<protein>
    <submittedName>
        <fullName evidence="1">Uncharacterized protein</fullName>
    </submittedName>
</protein>
<reference evidence="1" key="1">
    <citation type="submission" date="2014-09" db="EMBL/GenBank/DDBJ databases">
        <authorList>
            <person name="Magalhaes I.L.F."/>
            <person name="Oliveira U."/>
            <person name="Santos F.R."/>
            <person name="Vidigal T.H.D.A."/>
            <person name="Brescovit A.D."/>
            <person name="Santos A.J."/>
        </authorList>
    </citation>
    <scope>NUCLEOTIDE SEQUENCE</scope>
    <source>
        <tissue evidence="1">Shoot tissue taken approximately 20 cm above the soil surface</tissue>
    </source>
</reference>
<dbReference type="AlphaFoldDB" id="A0A0A9CD83"/>
<accession>A0A0A9CD83</accession>
<sequence length="29" mass="3392">MWSLVRHASVIYNLTWTCTANIDFLVSFC</sequence>
<evidence type="ECO:0000313" key="1">
    <source>
        <dbReference type="EMBL" id="JAD69457.1"/>
    </source>
</evidence>
<proteinExistence type="predicted"/>
<name>A0A0A9CD83_ARUDO</name>